<accession>A0A839GLQ9</accession>
<reference evidence="1 2" key="1">
    <citation type="submission" date="2020-08" db="EMBL/GenBank/DDBJ databases">
        <title>Genomic Encyclopedia of Type Strains, Phase IV (KMG-IV): sequencing the most valuable type-strain genomes for metagenomic binning, comparative biology and taxonomic classification.</title>
        <authorList>
            <person name="Goeker M."/>
        </authorList>
    </citation>
    <scope>NUCLEOTIDE SEQUENCE [LARGE SCALE GENOMIC DNA]</scope>
    <source>
        <strain evidence="1 2">DSM 29854</strain>
    </source>
</reference>
<proteinExistence type="predicted"/>
<keyword evidence="2" id="KW-1185">Reference proteome</keyword>
<dbReference type="AlphaFoldDB" id="A0A839GLQ9"/>
<evidence type="ECO:0000313" key="1">
    <source>
        <dbReference type="EMBL" id="MBA9075916.1"/>
    </source>
</evidence>
<dbReference type="Proteomes" id="UP000563094">
    <property type="component" value="Unassembled WGS sequence"/>
</dbReference>
<name>A0A839GLQ9_9BACT</name>
<evidence type="ECO:0000313" key="2">
    <source>
        <dbReference type="Proteomes" id="UP000563094"/>
    </source>
</evidence>
<organism evidence="1 2">
    <name type="scientific">Rufibacter quisquiliarum</name>
    <dbReference type="NCBI Taxonomy" id="1549639"/>
    <lineage>
        <taxon>Bacteria</taxon>
        <taxon>Pseudomonadati</taxon>
        <taxon>Bacteroidota</taxon>
        <taxon>Cytophagia</taxon>
        <taxon>Cytophagales</taxon>
        <taxon>Hymenobacteraceae</taxon>
        <taxon>Rufibacter</taxon>
    </lineage>
</organism>
<dbReference type="EMBL" id="JACJIQ010000002">
    <property type="protein sequence ID" value="MBA9075916.1"/>
    <property type="molecule type" value="Genomic_DNA"/>
</dbReference>
<gene>
    <name evidence="1" type="ORF">FHS90_000618</name>
</gene>
<protein>
    <submittedName>
        <fullName evidence="1">Uncharacterized protein</fullName>
    </submittedName>
</protein>
<comment type="caution">
    <text evidence="1">The sequence shown here is derived from an EMBL/GenBank/DDBJ whole genome shotgun (WGS) entry which is preliminary data.</text>
</comment>
<sequence length="33" mass="3508">MLTSAIVRVKGASFYSDTLKSAFQAANLPPPLL</sequence>